<gene>
    <name evidence="1" type="ORF">L2E82_26914</name>
</gene>
<keyword evidence="2" id="KW-1185">Reference proteome</keyword>
<dbReference type="EMBL" id="CM042013">
    <property type="protein sequence ID" value="KAI3736925.1"/>
    <property type="molecule type" value="Genomic_DNA"/>
</dbReference>
<name>A0ACB9CRT5_CICIN</name>
<comment type="caution">
    <text evidence="1">The sequence shown here is derived from an EMBL/GenBank/DDBJ whole genome shotgun (WGS) entry which is preliminary data.</text>
</comment>
<evidence type="ECO:0000313" key="2">
    <source>
        <dbReference type="Proteomes" id="UP001055811"/>
    </source>
</evidence>
<organism evidence="1 2">
    <name type="scientific">Cichorium intybus</name>
    <name type="common">Chicory</name>
    <dbReference type="NCBI Taxonomy" id="13427"/>
    <lineage>
        <taxon>Eukaryota</taxon>
        <taxon>Viridiplantae</taxon>
        <taxon>Streptophyta</taxon>
        <taxon>Embryophyta</taxon>
        <taxon>Tracheophyta</taxon>
        <taxon>Spermatophyta</taxon>
        <taxon>Magnoliopsida</taxon>
        <taxon>eudicotyledons</taxon>
        <taxon>Gunneridae</taxon>
        <taxon>Pentapetalae</taxon>
        <taxon>asterids</taxon>
        <taxon>campanulids</taxon>
        <taxon>Asterales</taxon>
        <taxon>Asteraceae</taxon>
        <taxon>Cichorioideae</taxon>
        <taxon>Cichorieae</taxon>
        <taxon>Cichoriinae</taxon>
        <taxon>Cichorium</taxon>
    </lineage>
</organism>
<protein>
    <submittedName>
        <fullName evidence="1">Uncharacterized protein</fullName>
    </submittedName>
</protein>
<dbReference type="Proteomes" id="UP001055811">
    <property type="component" value="Linkage Group LG05"/>
</dbReference>
<sequence length="388" mass="43644">MHPSSNNNGCKPPKTYFFGNYYNDTNPLKNPPEHYYTPSFSSFPVPPPNYIPFEDEAVFCESFQQQQFFSNDHSHHNTIILAHEVATNVEPISGECGNNNGQVATNDGDDEPYDFNTHAEPECSSPRKRHSKGDRHSKIDTARGPRDRRMRLSLDVAKKLFGLQDLLGFDKASKTVDWLLTKSRTAILELFPDQSCSFMGVSNSASSTSECEVLSGTGDLPIVTGDDQEPSKNKAKTTSGSSKKQKEKVPRGVRRSADLHHPLAKATRERARARARERTIEKRNNKFGIVKASKSRTCLDQAIDQDVIQLGSWSLFEENQCQTVGQPDHMSSHFQFKQGFVGDNSSLMITENWSPPSLFNYQHIAGLTHEHQFNDFQIISKTWEGNNT</sequence>
<evidence type="ECO:0000313" key="1">
    <source>
        <dbReference type="EMBL" id="KAI3736925.1"/>
    </source>
</evidence>
<reference evidence="1 2" key="2">
    <citation type="journal article" date="2022" name="Mol. Ecol. Resour.">
        <title>The genomes of chicory, endive, great burdock and yacon provide insights into Asteraceae paleo-polyploidization history and plant inulin production.</title>
        <authorList>
            <person name="Fan W."/>
            <person name="Wang S."/>
            <person name="Wang H."/>
            <person name="Wang A."/>
            <person name="Jiang F."/>
            <person name="Liu H."/>
            <person name="Zhao H."/>
            <person name="Xu D."/>
            <person name="Zhang Y."/>
        </authorList>
    </citation>
    <scope>NUCLEOTIDE SEQUENCE [LARGE SCALE GENOMIC DNA]</scope>
    <source>
        <strain evidence="2">cv. Punajuju</strain>
        <tissue evidence="1">Leaves</tissue>
    </source>
</reference>
<proteinExistence type="predicted"/>
<accession>A0ACB9CRT5</accession>
<reference evidence="2" key="1">
    <citation type="journal article" date="2022" name="Mol. Ecol. Resour.">
        <title>The genomes of chicory, endive, great burdock and yacon provide insights into Asteraceae palaeo-polyploidization history and plant inulin production.</title>
        <authorList>
            <person name="Fan W."/>
            <person name="Wang S."/>
            <person name="Wang H."/>
            <person name="Wang A."/>
            <person name="Jiang F."/>
            <person name="Liu H."/>
            <person name="Zhao H."/>
            <person name="Xu D."/>
            <person name="Zhang Y."/>
        </authorList>
    </citation>
    <scope>NUCLEOTIDE SEQUENCE [LARGE SCALE GENOMIC DNA]</scope>
    <source>
        <strain evidence="2">cv. Punajuju</strain>
    </source>
</reference>